<reference evidence="7 8" key="1">
    <citation type="journal article" date="2013" name="Int. J. Syst. Evol. Microbiol.">
        <title>Kordia antarctica sp. nov., isolated from Antarctic seawater.</title>
        <authorList>
            <person name="Baek K."/>
            <person name="Choi A."/>
            <person name="Kang I."/>
            <person name="Lee K."/>
            <person name="Cho J.C."/>
        </authorList>
    </citation>
    <scope>NUCLEOTIDE SEQUENCE [LARGE SCALE GENOMIC DNA]</scope>
    <source>
        <strain evidence="7 8">IMCC3317</strain>
    </source>
</reference>
<name>A0A7L4ZP99_9FLAO</name>
<dbReference type="AlphaFoldDB" id="A0A7L4ZP99"/>
<evidence type="ECO:0000256" key="3">
    <source>
        <dbReference type="ARBA" id="ARBA00023157"/>
    </source>
</evidence>
<dbReference type="GO" id="GO:0017004">
    <property type="term" value="P:cytochrome complex assembly"/>
    <property type="evidence" value="ECO:0007669"/>
    <property type="project" value="UniProtKB-KW"/>
</dbReference>
<feature type="transmembrane region" description="Helical" evidence="5">
    <location>
        <begin position="114"/>
        <end position="136"/>
    </location>
</feature>
<feature type="transmembrane region" description="Helical" evidence="5">
    <location>
        <begin position="12"/>
        <end position="30"/>
    </location>
</feature>
<dbReference type="InterPro" id="IPR013766">
    <property type="entry name" value="Thioredoxin_domain"/>
</dbReference>
<dbReference type="PROSITE" id="PS51352">
    <property type="entry name" value="THIOREDOXIN_2"/>
    <property type="match status" value="1"/>
</dbReference>
<sequence>MKKETRKKYLRYFLNSLLGMCIYIFYGVIFNGNHPKMFPATCATFFLISLWMTNKRQSKSKDISISFLMSFIFLLMIFISDNLLTVAGQIIYVIMMPLSELMGSWAKKQKLQFAYFPLLLLFVTFLVRPNLIHYFWNTDSFKNKKTPEISFYALNEEKVTFTNKVTVIDLWSTSCGVCFRKFPEFEKLKQDFEGNENIKFYSANVPLKNDTREKTLATIKRLNYDYETLFAEKFEMIRDSLGINGFPYLLIIKNDTIRYLGDMETDRKIVLTNTKDVIQNLLE</sequence>
<keyword evidence="3" id="KW-1015">Disulfide bond</keyword>
<dbReference type="GO" id="GO:0030313">
    <property type="term" value="C:cell envelope"/>
    <property type="evidence" value="ECO:0007669"/>
    <property type="project" value="UniProtKB-SubCell"/>
</dbReference>
<dbReference type="OrthoDB" id="9815205at2"/>
<keyword evidence="4" id="KW-0676">Redox-active center</keyword>
<organism evidence="7 8">
    <name type="scientific">Kordia antarctica</name>
    <dbReference type="NCBI Taxonomy" id="1218801"/>
    <lineage>
        <taxon>Bacteria</taxon>
        <taxon>Pseudomonadati</taxon>
        <taxon>Bacteroidota</taxon>
        <taxon>Flavobacteriia</taxon>
        <taxon>Flavobacteriales</taxon>
        <taxon>Flavobacteriaceae</taxon>
        <taxon>Kordia</taxon>
    </lineage>
</organism>
<keyword evidence="2" id="KW-0201">Cytochrome c-type biogenesis</keyword>
<evidence type="ECO:0000256" key="4">
    <source>
        <dbReference type="ARBA" id="ARBA00023284"/>
    </source>
</evidence>
<gene>
    <name evidence="7" type="ORF">IMCC3317_37120</name>
</gene>
<dbReference type="CDD" id="cd02966">
    <property type="entry name" value="TlpA_like_family"/>
    <property type="match status" value="1"/>
</dbReference>
<dbReference type="Gene3D" id="3.40.30.10">
    <property type="entry name" value="Glutaredoxin"/>
    <property type="match status" value="1"/>
</dbReference>
<accession>A0A7L4ZP99</accession>
<proteinExistence type="predicted"/>
<dbReference type="PANTHER" id="PTHR42852">
    <property type="entry name" value="THIOL:DISULFIDE INTERCHANGE PROTEIN DSBE"/>
    <property type="match status" value="1"/>
</dbReference>
<keyword evidence="8" id="KW-1185">Reference proteome</keyword>
<dbReference type="Proteomes" id="UP000464657">
    <property type="component" value="Chromosome"/>
</dbReference>
<dbReference type="SUPFAM" id="SSF52833">
    <property type="entry name" value="Thioredoxin-like"/>
    <property type="match status" value="1"/>
</dbReference>
<keyword evidence="5" id="KW-1133">Transmembrane helix</keyword>
<comment type="subcellular location">
    <subcellularLocation>
        <location evidence="1">Cell envelope</location>
    </subcellularLocation>
</comment>
<evidence type="ECO:0000313" key="7">
    <source>
        <dbReference type="EMBL" id="QHI38321.1"/>
    </source>
</evidence>
<evidence type="ECO:0000256" key="1">
    <source>
        <dbReference type="ARBA" id="ARBA00004196"/>
    </source>
</evidence>
<evidence type="ECO:0000259" key="6">
    <source>
        <dbReference type="PROSITE" id="PS51352"/>
    </source>
</evidence>
<evidence type="ECO:0000313" key="8">
    <source>
        <dbReference type="Proteomes" id="UP000464657"/>
    </source>
</evidence>
<dbReference type="KEGG" id="kan:IMCC3317_37120"/>
<feature type="transmembrane region" description="Helical" evidence="5">
    <location>
        <begin position="65"/>
        <end position="94"/>
    </location>
</feature>
<dbReference type="InterPro" id="IPR050553">
    <property type="entry name" value="Thioredoxin_ResA/DsbE_sf"/>
</dbReference>
<feature type="domain" description="Thioredoxin" evidence="6">
    <location>
        <begin position="140"/>
        <end position="283"/>
    </location>
</feature>
<evidence type="ECO:0000256" key="2">
    <source>
        <dbReference type="ARBA" id="ARBA00022748"/>
    </source>
</evidence>
<keyword evidence="5" id="KW-0812">Transmembrane</keyword>
<dbReference type="InterPro" id="IPR036249">
    <property type="entry name" value="Thioredoxin-like_sf"/>
</dbReference>
<protein>
    <recommendedName>
        <fullName evidence="6">Thioredoxin domain-containing protein</fullName>
    </recommendedName>
</protein>
<dbReference type="PANTHER" id="PTHR42852:SF6">
    <property type="entry name" value="THIOL:DISULFIDE INTERCHANGE PROTEIN DSBE"/>
    <property type="match status" value="1"/>
</dbReference>
<feature type="transmembrane region" description="Helical" evidence="5">
    <location>
        <begin position="36"/>
        <end position="53"/>
    </location>
</feature>
<evidence type="ECO:0000256" key="5">
    <source>
        <dbReference type="SAM" id="Phobius"/>
    </source>
</evidence>
<dbReference type="RefSeq" id="WP_160130875.1">
    <property type="nucleotide sequence ID" value="NZ_CP019288.1"/>
</dbReference>
<dbReference type="EMBL" id="CP019288">
    <property type="protein sequence ID" value="QHI38321.1"/>
    <property type="molecule type" value="Genomic_DNA"/>
</dbReference>
<keyword evidence="5" id="KW-0472">Membrane</keyword>